<evidence type="ECO:0000313" key="2">
    <source>
        <dbReference type="Proteomes" id="UP000307440"/>
    </source>
</evidence>
<evidence type="ECO:0000313" key="1">
    <source>
        <dbReference type="EMBL" id="TFK17428.1"/>
    </source>
</evidence>
<accession>A0A5C3KBY4</accession>
<dbReference type="AlphaFoldDB" id="A0A5C3KBY4"/>
<feature type="non-terminal residue" evidence="1">
    <location>
        <position position="1"/>
    </location>
</feature>
<dbReference type="STRING" id="230819.A0A5C3KBY4"/>
<sequence>NTTGFAPFFLNHRSMPKSMVWNWALKDEYPGVRAFTQQLKVATMTAHDSILAAQVKQKTVANKQRIPTPFVEGDLVYLSMEN</sequence>
<organism evidence="1 2">
    <name type="scientific">Coprinopsis marcescibilis</name>
    <name type="common">Agaric fungus</name>
    <name type="synonym">Psathyrella marcescibilis</name>
    <dbReference type="NCBI Taxonomy" id="230819"/>
    <lineage>
        <taxon>Eukaryota</taxon>
        <taxon>Fungi</taxon>
        <taxon>Dikarya</taxon>
        <taxon>Basidiomycota</taxon>
        <taxon>Agaricomycotina</taxon>
        <taxon>Agaricomycetes</taxon>
        <taxon>Agaricomycetidae</taxon>
        <taxon>Agaricales</taxon>
        <taxon>Agaricineae</taxon>
        <taxon>Psathyrellaceae</taxon>
        <taxon>Coprinopsis</taxon>
    </lineage>
</organism>
<dbReference type="OrthoDB" id="3227343at2759"/>
<dbReference type="EMBL" id="ML210512">
    <property type="protein sequence ID" value="TFK17428.1"/>
    <property type="molecule type" value="Genomic_DNA"/>
</dbReference>
<feature type="non-terminal residue" evidence="1">
    <location>
        <position position="82"/>
    </location>
</feature>
<reference evidence="1 2" key="1">
    <citation type="journal article" date="2019" name="Nat. Ecol. Evol.">
        <title>Megaphylogeny resolves global patterns of mushroom evolution.</title>
        <authorList>
            <person name="Varga T."/>
            <person name="Krizsan K."/>
            <person name="Foldi C."/>
            <person name="Dima B."/>
            <person name="Sanchez-Garcia M."/>
            <person name="Sanchez-Ramirez S."/>
            <person name="Szollosi G.J."/>
            <person name="Szarkandi J.G."/>
            <person name="Papp V."/>
            <person name="Albert L."/>
            <person name="Andreopoulos W."/>
            <person name="Angelini C."/>
            <person name="Antonin V."/>
            <person name="Barry K.W."/>
            <person name="Bougher N.L."/>
            <person name="Buchanan P."/>
            <person name="Buyck B."/>
            <person name="Bense V."/>
            <person name="Catcheside P."/>
            <person name="Chovatia M."/>
            <person name="Cooper J."/>
            <person name="Damon W."/>
            <person name="Desjardin D."/>
            <person name="Finy P."/>
            <person name="Geml J."/>
            <person name="Haridas S."/>
            <person name="Hughes K."/>
            <person name="Justo A."/>
            <person name="Karasinski D."/>
            <person name="Kautmanova I."/>
            <person name="Kiss B."/>
            <person name="Kocsube S."/>
            <person name="Kotiranta H."/>
            <person name="LaButti K.M."/>
            <person name="Lechner B.E."/>
            <person name="Liimatainen K."/>
            <person name="Lipzen A."/>
            <person name="Lukacs Z."/>
            <person name="Mihaltcheva S."/>
            <person name="Morgado L.N."/>
            <person name="Niskanen T."/>
            <person name="Noordeloos M.E."/>
            <person name="Ohm R.A."/>
            <person name="Ortiz-Santana B."/>
            <person name="Ovrebo C."/>
            <person name="Racz N."/>
            <person name="Riley R."/>
            <person name="Savchenko A."/>
            <person name="Shiryaev A."/>
            <person name="Soop K."/>
            <person name="Spirin V."/>
            <person name="Szebenyi C."/>
            <person name="Tomsovsky M."/>
            <person name="Tulloss R.E."/>
            <person name="Uehling J."/>
            <person name="Grigoriev I.V."/>
            <person name="Vagvolgyi C."/>
            <person name="Papp T."/>
            <person name="Martin F.M."/>
            <person name="Miettinen O."/>
            <person name="Hibbett D.S."/>
            <person name="Nagy L.G."/>
        </authorList>
    </citation>
    <scope>NUCLEOTIDE SEQUENCE [LARGE SCALE GENOMIC DNA]</scope>
    <source>
        <strain evidence="1 2">CBS 121175</strain>
    </source>
</reference>
<protein>
    <submittedName>
        <fullName evidence="1">Uncharacterized protein</fullName>
    </submittedName>
</protein>
<keyword evidence="2" id="KW-1185">Reference proteome</keyword>
<proteinExistence type="predicted"/>
<dbReference type="Proteomes" id="UP000307440">
    <property type="component" value="Unassembled WGS sequence"/>
</dbReference>
<gene>
    <name evidence="1" type="ORF">FA15DRAFT_547213</name>
</gene>
<name>A0A5C3KBY4_COPMA</name>